<dbReference type="SUPFAM" id="SSF64005">
    <property type="entry name" value="Undecaprenyl diphosphate synthase"/>
    <property type="match status" value="1"/>
</dbReference>
<keyword evidence="2" id="KW-1185">Reference proteome</keyword>
<sequence>MLSLRFSLPPSNIKLTNRNQYYFRKRCSKVFATTSSNINAAGEVALPEGLKHVVVIVDGHRRWEKLNGLTVKQGHPAGGEKLKVLTRLCSKCVCIFY</sequence>
<evidence type="ECO:0000313" key="1">
    <source>
        <dbReference type="EMBL" id="KAK4376088.1"/>
    </source>
</evidence>
<reference evidence="1" key="1">
    <citation type="submission" date="2023-12" db="EMBL/GenBank/DDBJ databases">
        <title>Genome assembly of Anisodus tanguticus.</title>
        <authorList>
            <person name="Wang Y.-J."/>
        </authorList>
    </citation>
    <scope>NUCLEOTIDE SEQUENCE</scope>
    <source>
        <strain evidence="1">KB-2021</strain>
        <tissue evidence="1">Leaf</tissue>
    </source>
</reference>
<dbReference type="Proteomes" id="UP001291623">
    <property type="component" value="Unassembled WGS sequence"/>
</dbReference>
<protein>
    <submittedName>
        <fullName evidence="1">Uncharacterized protein</fullName>
    </submittedName>
</protein>
<name>A0AAE1VMN0_9SOLA</name>
<dbReference type="Gene3D" id="3.40.1180.10">
    <property type="entry name" value="Decaprenyl diphosphate synthase-like"/>
    <property type="match status" value="1"/>
</dbReference>
<dbReference type="AlphaFoldDB" id="A0AAE1VMN0"/>
<proteinExistence type="predicted"/>
<dbReference type="GO" id="GO:0016765">
    <property type="term" value="F:transferase activity, transferring alkyl or aryl (other than methyl) groups"/>
    <property type="evidence" value="ECO:0007669"/>
    <property type="project" value="InterPro"/>
</dbReference>
<organism evidence="1 2">
    <name type="scientific">Anisodus tanguticus</name>
    <dbReference type="NCBI Taxonomy" id="243964"/>
    <lineage>
        <taxon>Eukaryota</taxon>
        <taxon>Viridiplantae</taxon>
        <taxon>Streptophyta</taxon>
        <taxon>Embryophyta</taxon>
        <taxon>Tracheophyta</taxon>
        <taxon>Spermatophyta</taxon>
        <taxon>Magnoliopsida</taxon>
        <taxon>eudicotyledons</taxon>
        <taxon>Gunneridae</taxon>
        <taxon>Pentapetalae</taxon>
        <taxon>asterids</taxon>
        <taxon>lamiids</taxon>
        <taxon>Solanales</taxon>
        <taxon>Solanaceae</taxon>
        <taxon>Solanoideae</taxon>
        <taxon>Hyoscyameae</taxon>
        <taxon>Anisodus</taxon>
    </lineage>
</organism>
<gene>
    <name evidence="1" type="ORF">RND71_006765</name>
</gene>
<dbReference type="EMBL" id="JAVYJV010000003">
    <property type="protein sequence ID" value="KAK4376088.1"/>
    <property type="molecule type" value="Genomic_DNA"/>
</dbReference>
<comment type="caution">
    <text evidence="1">The sequence shown here is derived from an EMBL/GenBank/DDBJ whole genome shotgun (WGS) entry which is preliminary data.</text>
</comment>
<evidence type="ECO:0000313" key="2">
    <source>
        <dbReference type="Proteomes" id="UP001291623"/>
    </source>
</evidence>
<accession>A0AAE1VMN0</accession>
<dbReference type="InterPro" id="IPR036424">
    <property type="entry name" value="UPP_synth-like_sf"/>
</dbReference>